<dbReference type="RefSeq" id="WP_257911839.1">
    <property type="nucleotide sequence ID" value="NZ_JANPWE010000001.1"/>
</dbReference>
<evidence type="ECO:0000313" key="10">
    <source>
        <dbReference type="EMBL" id="MCR6544243.1"/>
    </source>
</evidence>
<evidence type="ECO:0000256" key="5">
    <source>
        <dbReference type="ARBA" id="ARBA00022692"/>
    </source>
</evidence>
<reference evidence="10 11" key="1">
    <citation type="submission" date="2022-08" db="EMBL/GenBank/DDBJ databases">
        <title>Proteogenomics of the novel Dehalobacterium formicoaceticum strain EZ94 highlights a key role of methyltransferases during anaerobic dichloromethane degradation.</title>
        <authorList>
            <person name="Wasmund K."/>
        </authorList>
    </citation>
    <scope>NUCLEOTIDE SEQUENCE [LARGE SCALE GENOMIC DNA]</scope>
    <source>
        <strain evidence="10 11">EZ94</strain>
    </source>
</reference>
<dbReference type="PANTHER" id="PTHR30574">
    <property type="entry name" value="INNER MEMBRANE PROTEIN YEDE"/>
    <property type="match status" value="1"/>
</dbReference>
<feature type="transmembrane region" description="Helical" evidence="9">
    <location>
        <begin position="12"/>
        <end position="32"/>
    </location>
</feature>
<sequence length="174" mass="18920">MNLISTIFVEPWPWWLGGIFIGLLVPAMYYFLNTALGVSSGFGNLVKLFVPKTKLRWLNTSAYARIFNWRFFFLAGIVIGAFISARTSGFSLVTPEMGLFTKTVPWPFALSALWFLSGGILLGVGARIAGGCTSGHSIHGLANFHLSSLLATVSFLIAGTITVYLLRLLVLGVI</sequence>
<evidence type="ECO:0000256" key="2">
    <source>
        <dbReference type="ARBA" id="ARBA00022448"/>
    </source>
</evidence>
<gene>
    <name evidence="10" type="ORF">NVS47_01730</name>
</gene>
<keyword evidence="4" id="KW-0997">Cell inner membrane</keyword>
<keyword evidence="6 9" id="KW-1133">Transmembrane helix</keyword>
<comment type="similarity">
    <text evidence="8">Belongs to the TsuA/YedE (TC 9.B.102) family.</text>
</comment>
<evidence type="ECO:0000256" key="6">
    <source>
        <dbReference type="ARBA" id="ARBA00022989"/>
    </source>
</evidence>
<organism evidence="10 11">
    <name type="scientific">Dehalobacterium formicoaceticum</name>
    <dbReference type="NCBI Taxonomy" id="51515"/>
    <lineage>
        <taxon>Bacteria</taxon>
        <taxon>Bacillati</taxon>
        <taxon>Bacillota</taxon>
        <taxon>Clostridia</taxon>
        <taxon>Eubacteriales</taxon>
        <taxon>Peptococcaceae</taxon>
        <taxon>Dehalobacterium</taxon>
    </lineage>
</organism>
<feature type="transmembrane region" description="Helical" evidence="9">
    <location>
        <begin position="105"/>
        <end position="129"/>
    </location>
</feature>
<dbReference type="InterPro" id="IPR007272">
    <property type="entry name" value="Sulf_transp_TsuA/YedE"/>
</dbReference>
<feature type="transmembrane region" description="Helical" evidence="9">
    <location>
        <begin position="66"/>
        <end position="85"/>
    </location>
</feature>
<keyword evidence="5 9" id="KW-0812">Transmembrane</keyword>
<comment type="caution">
    <text evidence="10">The sequence shown here is derived from an EMBL/GenBank/DDBJ whole genome shotgun (WGS) entry which is preliminary data.</text>
</comment>
<accession>A0ABT1Y046</accession>
<keyword evidence="2" id="KW-0813">Transport</keyword>
<evidence type="ECO:0000313" key="11">
    <source>
        <dbReference type="Proteomes" id="UP001524944"/>
    </source>
</evidence>
<dbReference type="PANTHER" id="PTHR30574:SF1">
    <property type="entry name" value="SULPHUR TRANSPORT DOMAIN-CONTAINING PROTEIN"/>
    <property type="match status" value="1"/>
</dbReference>
<evidence type="ECO:0000256" key="9">
    <source>
        <dbReference type="SAM" id="Phobius"/>
    </source>
</evidence>
<name>A0ABT1Y046_9FIRM</name>
<dbReference type="Pfam" id="PF04143">
    <property type="entry name" value="Sulf_transp"/>
    <property type="match status" value="1"/>
</dbReference>
<evidence type="ECO:0000256" key="8">
    <source>
        <dbReference type="ARBA" id="ARBA00035655"/>
    </source>
</evidence>
<keyword evidence="11" id="KW-1185">Reference proteome</keyword>
<comment type="subcellular location">
    <subcellularLocation>
        <location evidence="1">Cell inner membrane</location>
        <topology evidence="1">Multi-pass membrane protein</topology>
    </subcellularLocation>
</comment>
<evidence type="ECO:0000256" key="3">
    <source>
        <dbReference type="ARBA" id="ARBA00022475"/>
    </source>
</evidence>
<evidence type="ECO:0000256" key="7">
    <source>
        <dbReference type="ARBA" id="ARBA00023136"/>
    </source>
</evidence>
<feature type="transmembrane region" description="Helical" evidence="9">
    <location>
        <begin position="141"/>
        <end position="166"/>
    </location>
</feature>
<evidence type="ECO:0000256" key="1">
    <source>
        <dbReference type="ARBA" id="ARBA00004429"/>
    </source>
</evidence>
<keyword evidence="3" id="KW-1003">Cell membrane</keyword>
<dbReference type="EMBL" id="JANPWE010000001">
    <property type="protein sequence ID" value="MCR6544243.1"/>
    <property type="molecule type" value="Genomic_DNA"/>
</dbReference>
<proteinExistence type="inferred from homology"/>
<evidence type="ECO:0000256" key="4">
    <source>
        <dbReference type="ARBA" id="ARBA00022519"/>
    </source>
</evidence>
<dbReference type="Proteomes" id="UP001524944">
    <property type="component" value="Unassembled WGS sequence"/>
</dbReference>
<protein>
    <submittedName>
        <fullName evidence="10">YeeE/YedE family protein</fullName>
    </submittedName>
</protein>
<keyword evidence="7 9" id="KW-0472">Membrane</keyword>